<name>A0ACB9HQZ6_9ASTR</name>
<organism evidence="1 2">
    <name type="scientific">Smallanthus sonchifolius</name>
    <dbReference type="NCBI Taxonomy" id="185202"/>
    <lineage>
        <taxon>Eukaryota</taxon>
        <taxon>Viridiplantae</taxon>
        <taxon>Streptophyta</taxon>
        <taxon>Embryophyta</taxon>
        <taxon>Tracheophyta</taxon>
        <taxon>Spermatophyta</taxon>
        <taxon>Magnoliopsida</taxon>
        <taxon>eudicotyledons</taxon>
        <taxon>Gunneridae</taxon>
        <taxon>Pentapetalae</taxon>
        <taxon>asterids</taxon>
        <taxon>campanulids</taxon>
        <taxon>Asterales</taxon>
        <taxon>Asteraceae</taxon>
        <taxon>Asteroideae</taxon>
        <taxon>Heliantheae alliance</taxon>
        <taxon>Millerieae</taxon>
        <taxon>Smallanthus</taxon>
    </lineage>
</organism>
<comment type="caution">
    <text evidence="1">The sequence shown here is derived from an EMBL/GenBank/DDBJ whole genome shotgun (WGS) entry which is preliminary data.</text>
</comment>
<reference evidence="1 2" key="2">
    <citation type="journal article" date="2022" name="Mol. Ecol. Resour.">
        <title>The genomes of chicory, endive, great burdock and yacon provide insights into Asteraceae paleo-polyploidization history and plant inulin production.</title>
        <authorList>
            <person name="Fan W."/>
            <person name="Wang S."/>
            <person name="Wang H."/>
            <person name="Wang A."/>
            <person name="Jiang F."/>
            <person name="Liu H."/>
            <person name="Zhao H."/>
            <person name="Xu D."/>
            <person name="Zhang Y."/>
        </authorList>
    </citation>
    <scope>NUCLEOTIDE SEQUENCE [LARGE SCALE GENOMIC DNA]</scope>
    <source>
        <strain evidence="2">cv. Yunnan</strain>
        <tissue evidence="1">Leaves</tissue>
    </source>
</reference>
<sequence length="216" mass="23763">MGSPIGYRLPIIHKPADELRDEAYARSWSYKECTKALHNRRLKGVKDFKCGDRVLVYNSRLKLFPGKLKSRWTRPYTVKEAFPYGTVELHDEKGSTWKSTPRGTRGIWGASLAVRERQIELPVFLSPAACLIATSHLAQRSVGRAHFHTEGRVRGAVPDSSGATCLPIRGSRGASSSDAEPIPLREVRRHGALPASWDGLGADGGVRTALEATGVY</sequence>
<accession>A0ACB9HQZ6</accession>
<keyword evidence="2" id="KW-1185">Reference proteome</keyword>
<evidence type="ECO:0000313" key="1">
    <source>
        <dbReference type="EMBL" id="KAI3797666.1"/>
    </source>
</evidence>
<protein>
    <submittedName>
        <fullName evidence="1">Uncharacterized protein</fullName>
    </submittedName>
</protein>
<dbReference type="Proteomes" id="UP001056120">
    <property type="component" value="Linkage Group LG11"/>
</dbReference>
<evidence type="ECO:0000313" key="2">
    <source>
        <dbReference type="Proteomes" id="UP001056120"/>
    </source>
</evidence>
<reference evidence="2" key="1">
    <citation type="journal article" date="2022" name="Mol. Ecol. Resour.">
        <title>The genomes of chicory, endive, great burdock and yacon provide insights into Asteraceae palaeo-polyploidization history and plant inulin production.</title>
        <authorList>
            <person name="Fan W."/>
            <person name="Wang S."/>
            <person name="Wang H."/>
            <person name="Wang A."/>
            <person name="Jiang F."/>
            <person name="Liu H."/>
            <person name="Zhao H."/>
            <person name="Xu D."/>
            <person name="Zhang Y."/>
        </authorList>
    </citation>
    <scope>NUCLEOTIDE SEQUENCE [LARGE SCALE GENOMIC DNA]</scope>
    <source>
        <strain evidence="2">cv. Yunnan</strain>
    </source>
</reference>
<gene>
    <name evidence="1" type="ORF">L1987_32927</name>
</gene>
<proteinExistence type="predicted"/>
<dbReference type="EMBL" id="CM042028">
    <property type="protein sequence ID" value="KAI3797666.1"/>
    <property type="molecule type" value="Genomic_DNA"/>
</dbReference>